<gene>
    <name evidence="1" type="ORF">MM415B02038_0005</name>
</gene>
<sequence length="116" mass="13425">MTEIKYVGRISLDYDSYTELPTAIRALLKLYFDRNVRRVGLYSSASGRGLHILATLNKPITVTEQLRIRQELGDCKDRVKFSKKDLKKGFNPDVLFTHKKVNGKWKKEQLIIQLKG</sequence>
<evidence type="ECO:0000313" key="1">
    <source>
        <dbReference type="EMBL" id="QJA55507.1"/>
    </source>
</evidence>
<evidence type="ECO:0008006" key="2">
    <source>
        <dbReference type="Google" id="ProtNLM"/>
    </source>
</evidence>
<dbReference type="AlphaFoldDB" id="A0A6M3IEB5"/>
<protein>
    <recommendedName>
        <fullName evidence="2">DNA primase</fullName>
    </recommendedName>
</protein>
<reference evidence="1" key="1">
    <citation type="submission" date="2020-03" db="EMBL/GenBank/DDBJ databases">
        <title>The deep terrestrial virosphere.</title>
        <authorList>
            <person name="Holmfeldt K."/>
            <person name="Nilsson E."/>
            <person name="Simone D."/>
            <person name="Lopez-Fernandez M."/>
            <person name="Wu X."/>
            <person name="de Brujin I."/>
            <person name="Lundin D."/>
            <person name="Andersson A."/>
            <person name="Bertilsson S."/>
            <person name="Dopson M."/>
        </authorList>
    </citation>
    <scope>NUCLEOTIDE SEQUENCE</scope>
    <source>
        <strain evidence="1">MM415B02038</strain>
    </source>
</reference>
<accession>A0A6M3IEB5</accession>
<dbReference type="EMBL" id="MT141163">
    <property type="protein sequence ID" value="QJA55507.1"/>
    <property type="molecule type" value="Genomic_DNA"/>
</dbReference>
<proteinExistence type="predicted"/>
<organism evidence="1">
    <name type="scientific">viral metagenome</name>
    <dbReference type="NCBI Taxonomy" id="1070528"/>
    <lineage>
        <taxon>unclassified sequences</taxon>
        <taxon>metagenomes</taxon>
        <taxon>organismal metagenomes</taxon>
    </lineage>
</organism>
<name>A0A6M3IEB5_9ZZZZ</name>